<proteinExistence type="predicted"/>
<comment type="caution">
    <text evidence="1">The sequence shown here is derived from an EMBL/GenBank/DDBJ whole genome shotgun (WGS) entry which is preliminary data.</text>
</comment>
<dbReference type="SUPFAM" id="SSF56059">
    <property type="entry name" value="Glutathione synthetase ATP-binding domain-like"/>
    <property type="match status" value="1"/>
</dbReference>
<accession>A0A417YTA9</accession>
<evidence type="ECO:0000313" key="2">
    <source>
        <dbReference type="Proteomes" id="UP000284416"/>
    </source>
</evidence>
<gene>
    <name evidence="1" type="ORF">D1B31_12200</name>
</gene>
<keyword evidence="2" id="KW-1185">Reference proteome</keyword>
<organism evidence="1 2">
    <name type="scientific">Neobacillus notoginsengisoli</name>
    <dbReference type="NCBI Taxonomy" id="1578198"/>
    <lineage>
        <taxon>Bacteria</taxon>
        <taxon>Bacillati</taxon>
        <taxon>Bacillota</taxon>
        <taxon>Bacilli</taxon>
        <taxon>Bacillales</taxon>
        <taxon>Bacillaceae</taxon>
        <taxon>Neobacillus</taxon>
    </lineage>
</organism>
<dbReference type="Proteomes" id="UP000284416">
    <property type="component" value="Unassembled WGS sequence"/>
</dbReference>
<dbReference type="AlphaFoldDB" id="A0A417YTA9"/>
<sequence>MDQRSNGGTRMALVKLSVSDSSGPTIELNRKMALKSGLSKGQYIDLSYGLRKTKVKVITKKRAEEDTIFISSEVLDELKIEMTPSYSFRLIGDCLVIGPVLGVLFKERDKHMKQDLSENPEMFFPYAQSIKRLGGLLFFFAEDGIDYKSCEISGYVYDFETMSWKKSIFPYPAIIYRKIKATRILKEAFGKRLINPPCYYKWKFHTTLKENPSFDMYLPETTNIISKENLDHFLRKYGRVFLKMSNQGGGVGMHMIWKDGKEYLSRQNFTDKIFRYSSKQMKTLLASCEKNHILQQPIKIKTVQGKQVNYRVIAVKERAKRWRVRTIHGWLGESGGISTQTDELSARYPEDLLRMQFDYSPREVQKKIREMESLAIALAEHLEKACGTFVDFGFDFGLDEKGNIYIFEGNTLQQLEMALWLGDHMMYGNLIHRIVKGLKEMALDE</sequence>
<evidence type="ECO:0008006" key="3">
    <source>
        <dbReference type="Google" id="ProtNLM"/>
    </source>
</evidence>
<name>A0A417YTA9_9BACI</name>
<protein>
    <recommendedName>
        <fullName evidence="3">YheC/YheD family protein</fullName>
    </recommendedName>
</protein>
<dbReference type="InterPro" id="IPR026838">
    <property type="entry name" value="YheC/D"/>
</dbReference>
<dbReference type="EMBL" id="QWEG01000007">
    <property type="protein sequence ID" value="RHW40308.1"/>
    <property type="molecule type" value="Genomic_DNA"/>
</dbReference>
<evidence type="ECO:0000313" key="1">
    <source>
        <dbReference type="EMBL" id="RHW40308.1"/>
    </source>
</evidence>
<dbReference type="Pfam" id="PF14398">
    <property type="entry name" value="ATPgrasp_YheCD"/>
    <property type="match status" value="1"/>
</dbReference>
<reference evidence="1 2" key="1">
    <citation type="journal article" date="2017" name="Int. J. Syst. Evol. Microbiol.">
        <title>Bacillus notoginsengisoli sp. nov., a novel bacterium isolated from the rhizosphere of Panax notoginseng.</title>
        <authorList>
            <person name="Zhang M.Y."/>
            <person name="Cheng J."/>
            <person name="Cai Y."/>
            <person name="Zhang T.Y."/>
            <person name="Wu Y.Y."/>
            <person name="Manikprabhu D."/>
            <person name="Li W.J."/>
            <person name="Zhang Y.X."/>
        </authorList>
    </citation>
    <scope>NUCLEOTIDE SEQUENCE [LARGE SCALE GENOMIC DNA]</scope>
    <source>
        <strain evidence="1 2">JCM 30743</strain>
    </source>
</reference>